<evidence type="ECO:0000313" key="2">
    <source>
        <dbReference type="EMBL" id="VVQ11367.1"/>
    </source>
</evidence>
<keyword evidence="1" id="KW-0732">Signal</keyword>
<feature type="chain" id="PRO_5022721983" description="Holliday junction resolvase" evidence="1">
    <location>
        <begin position="25"/>
        <end position="105"/>
    </location>
</feature>
<accession>A0A5E7UIN8</accession>
<dbReference type="EMBL" id="CABVIY010000008">
    <property type="protein sequence ID" value="VVQ11367.1"/>
    <property type="molecule type" value="Genomic_DNA"/>
</dbReference>
<organism evidence="2 3">
    <name type="scientific">Pseudomonas fluorescens</name>
    <dbReference type="NCBI Taxonomy" id="294"/>
    <lineage>
        <taxon>Bacteria</taxon>
        <taxon>Pseudomonadati</taxon>
        <taxon>Pseudomonadota</taxon>
        <taxon>Gammaproteobacteria</taxon>
        <taxon>Pseudomonadales</taxon>
        <taxon>Pseudomonadaceae</taxon>
        <taxon>Pseudomonas</taxon>
    </lineage>
</organism>
<sequence precursor="true">MRFLSNPLILSVLLVANCASSAYAFDAFNLSTQGTVASGYASSMVTSAPFDHKLLLAARDDAAAFIASDGQLRGAQLESALRYLRQTQAKLHASDLELAQAILVQ</sequence>
<name>A0A5E7UIN8_PSEFL</name>
<evidence type="ECO:0000256" key="1">
    <source>
        <dbReference type="SAM" id="SignalP"/>
    </source>
</evidence>
<dbReference type="Pfam" id="PF09498">
    <property type="entry name" value="DUF2388"/>
    <property type="match status" value="1"/>
</dbReference>
<proteinExistence type="predicted"/>
<dbReference type="Proteomes" id="UP000326611">
    <property type="component" value="Unassembled WGS sequence"/>
</dbReference>
<dbReference type="NCBIfam" id="TIGR02448">
    <property type="entry name" value="conserverd hypothetical protein"/>
    <property type="match status" value="1"/>
</dbReference>
<dbReference type="AlphaFoldDB" id="A0A5E7UIN8"/>
<dbReference type="OrthoDB" id="6899961at2"/>
<gene>
    <name evidence="2" type="ORF">PS918_05339</name>
</gene>
<protein>
    <recommendedName>
        <fullName evidence="4">Holliday junction resolvase</fullName>
    </recommendedName>
</protein>
<dbReference type="RefSeq" id="WP_150773200.1">
    <property type="nucleotide sequence ID" value="NZ_CABVIY010000008.1"/>
</dbReference>
<feature type="signal peptide" evidence="1">
    <location>
        <begin position="1"/>
        <end position="24"/>
    </location>
</feature>
<dbReference type="InterPro" id="IPR012661">
    <property type="entry name" value="CHP02448"/>
</dbReference>
<reference evidence="2 3" key="1">
    <citation type="submission" date="2019-09" db="EMBL/GenBank/DDBJ databases">
        <authorList>
            <person name="Chandra G."/>
            <person name="Truman W A."/>
        </authorList>
    </citation>
    <scope>NUCLEOTIDE SEQUENCE [LARGE SCALE GENOMIC DNA]</scope>
    <source>
        <strain evidence="2">PS918</strain>
    </source>
</reference>
<evidence type="ECO:0000313" key="3">
    <source>
        <dbReference type="Proteomes" id="UP000326611"/>
    </source>
</evidence>
<evidence type="ECO:0008006" key="4">
    <source>
        <dbReference type="Google" id="ProtNLM"/>
    </source>
</evidence>